<dbReference type="InterPro" id="IPR050426">
    <property type="entry name" value="Glycosyltransferase_28"/>
</dbReference>
<reference evidence="3 4" key="1">
    <citation type="submission" date="2016-06" db="EMBL/GenBank/DDBJ databases">
        <authorList>
            <person name="Kjaerup R.B."/>
            <person name="Dalgaard T.S."/>
            <person name="Juul-Madsen H.R."/>
        </authorList>
    </citation>
    <scope>NUCLEOTIDE SEQUENCE [LARGE SCALE GENOMIC DNA]</scope>
    <source>
        <strain evidence="3 4">DSM 45577</strain>
    </source>
</reference>
<keyword evidence="3" id="KW-0808">Transferase</keyword>
<evidence type="ECO:0000259" key="1">
    <source>
        <dbReference type="Pfam" id="PF03033"/>
    </source>
</evidence>
<dbReference type="Pfam" id="PF06722">
    <property type="entry name" value="EryCIII-like_C"/>
    <property type="match status" value="1"/>
</dbReference>
<dbReference type="GO" id="GO:0016758">
    <property type="term" value="F:hexosyltransferase activity"/>
    <property type="evidence" value="ECO:0007669"/>
    <property type="project" value="InterPro"/>
</dbReference>
<dbReference type="GO" id="GO:0033072">
    <property type="term" value="P:vancomycin biosynthetic process"/>
    <property type="evidence" value="ECO:0007669"/>
    <property type="project" value="UniProtKB-ARBA"/>
</dbReference>
<dbReference type="GO" id="GO:0008194">
    <property type="term" value="F:UDP-glycosyltransferase activity"/>
    <property type="evidence" value="ECO:0007669"/>
    <property type="project" value="InterPro"/>
</dbReference>
<feature type="domain" description="Glycosyltransferase family 28 N-terminal" evidence="1">
    <location>
        <begin position="13"/>
        <end position="114"/>
    </location>
</feature>
<dbReference type="EMBL" id="FMIA01000002">
    <property type="protein sequence ID" value="SCL46393.1"/>
    <property type="molecule type" value="Genomic_DNA"/>
</dbReference>
<evidence type="ECO:0000313" key="4">
    <source>
        <dbReference type="Proteomes" id="UP000198937"/>
    </source>
</evidence>
<organism evidence="3 4">
    <name type="scientific">Micromonospora yangpuensis</name>
    <dbReference type="NCBI Taxonomy" id="683228"/>
    <lineage>
        <taxon>Bacteria</taxon>
        <taxon>Bacillati</taxon>
        <taxon>Actinomycetota</taxon>
        <taxon>Actinomycetes</taxon>
        <taxon>Micromonosporales</taxon>
        <taxon>Micromonosporaceae</taxon>
        <taxon>Micromonospora</taxon>
    </lineage>
</organism>
<proteinExistence type="predicted"/>
<dbReference type="PANTHER" id="PTHR48050">
    <property type="entry name" value="STEROL 3-BETA-GLUCOSYLTRANSFERASE"/>
    <property type="match status" value="1"/>
</dbReference>
<gene>
    <name evidence="3" type="ORF">GA0070617_0252</name>
</gene>
<dbReference type="InterPro" id="IPR010610">
    <property type="entry name" value="EryCIII-like_C"/>
</dbReference>
<evidence type="ECO:0000259" key="2">
    <source>
        <dbReference type="Pfam" id="PF06722"/>
    </source>
</evidence>
<dbReference type="AlphaFoldDB" id="A0A1C6TXL2"/>
<dbReference type="Gene3D" id="3.40.50.2000">
    <property type="entry name" value="Glycogen Phosphorylase B"/>
    <property type="match status" value="2"/>
</dbReference>
<dbReference type="CDD" id="cd03784">
    <property type="entry name" value="GT1_Gtf-like"/>
    <property type="match status" value="1"/>
</dbReference>
<protein>
    <submittedName>
        <fullName evidence="3">UDP:flavonoid glycosyltransferase YjiC, YdhE family</fullName>
    </submittedName>
</protein>
<dbReference type="PANTHER" id="PTHR48050:SF13">
    <property type="entry name" value="STEROL 3-BETA-GLUCOSYLTRANSFERASE UGT80A2"/>
    <property type="match status" value="1"/>
</dbReference>
<dbReference type="SUPFAM" id="SSF53756">
    <property type="entry name" value="UDP-Glycosyltransferase/glycogen phosphorylase"/>
    <property type="match status" value="1"/>
</dbReference>
<evidence type="ECO:0000313" key="3">
    <source>
        <dbReference type="EMBL" id="SCL46393.1"/>
    </source>
</evidence>
<dbReference type="GO" id="GO:0005975">
    <property type="term" value="P:carbohydrate metabolic process"/>
    <property type="evidence" value="ECO:0007669"/>
    <property type="project" value="InterPro"/>
</dbReference>
<feature type="domain" description="Erythromycin biosynthesis protein CIII-like C-terminal" evidence="2">
    <location>
        <begin position="308"/>
        <end position="420"/>
    </location>
</feature>
<keyword evidence="4" id="KW-1185">Reference proteome</keyword>
<dbReference type="FunFam" id="3.40.50.2000:FF:000072">
    <property type="entry name" value="Glycosyl transferase"/>
    <property type="match status" value="1"/>
</dbReference>
<dbReference type="STRING" id="683228.GA0070617_0252"/>
<dbReference type="Proteomes" id="UP000198937">
    <property type="component" value="Unassembled WGS sequence"/>
</dbReference>
<dbReference type="OrthoDB" id="6620093at2"/>
<dbReference type="Pfam" id="PF03033">
    <property type="entry name" value="Glyco_transf_28"/>
    <property type="match status" value="1"/>
</dbReference>
<sequence length="437" mass="47448">MAQIIVAATPFHGHVTPLYAVAADLSRRGHEVLFLTGARFAEKITESGMRFVALDPSADFDDRVMSDEFPEFATVAPGPQLHIFFWQRVFADAAVAQYHQLRQILADFPATVLIHDTIFLGALPFPLREPAATRPTTVCVGVLPPMLLSADAPPFTTGQRPLPGPGAADRHRQLNEEIRTVYAGMQHYIEQVLAQVDVKLPGFIFDCVTAAPDHYLQLTAPGFEFPRSDAPETFRCVGALPQQPTPGFQQPTWWPELADDRPVVVVTQGTLANEDLSELIEPTVRGLAGMDLLLVVATARPDGPTDLRRSLPNLPDNARVEGYIPFDQLLPHADVLVTNGGYGGVQAALRNGVPLVVCGDTEDKPDVAARVEWSGVGLDLRTGHPGPDAVAAAVRKVLGDDSFRRNARALQDELSRFDPLGTIADLVEAHAPGRARR</sequence>
<dbReference type="InterPro" id="IPR002213">
    <property type="entry name" value="UDP_glucos_trans"/>
</dbReference>
<accession>A0A1C6TXL2</accession>
<dbReference type="InterPro" id="IPR004276">
    <property type="entry name" value="GlycoTrans_28_N"/>
</dbReference>
<name>A0A1C6TXL2_9ACTN</name>
<dbReference type="RefSeq" id="WP_139135546.1">
    <property type="nucleotide sequence ID" value="NZ_BMMJ01000003.1"/>
</dbReference>